<keyword evidence="8" id="KW-1185">Reference proteome</keyword>
<proteinExistence type="inferred from homology"/>
<dbReference type="GO" id="GO:0046872">
    <property type="term" value="F:metal ion binding"/>
    <property type="evidence" value="ECO:0007669"/>
    <property type="project" value="UniProtKB-KW"/>
</dbReference>
<name>A0A7M7QBG8_NASVI</name>
<dbReference type="InterPro" id="IPR022830">
    <property type="entry name" value="Indigdn_synthA-like"/>
</dbReference>
<dbReference type="FunCoup" id="A0A7M7QBG8">
    <property type="interactions" value="38"/>
</dbReference>
<evidence type="ECO:0000256" key="2">
    <source>
        <dbReference type="ARBA" id="ARBA00022801"/>
    </source>
</evidence>
<keyword evidence="3" id="KW-0464">Manganese</keyword>
<dbReference type="PANTHER" id="PTHR42909:SF1">
    <property type="entry name" value="CARBOHYDRATE KINASE PFKB DOMAIN-CONTAINING PROTEIN"/>
    <property type="match status" value="1"/>
</dbReference>
<dbReference type="InterPro" id="IPR011611">
    <property type="entry name" value="PfkB_dom"/>
</dbReference>
<dbReference type="RefSeq" id="XP_031784874.1">
    <property type="nucleotide sequence ID" value="XM_031929014.2"/>
</dbReference>
<reference evidence="7" key="1">
    <citation type="submission" date="2021-01" db="UniProtKB">
        <authorList>
            <consortium name="EnsemblMetazoa"/>
        </authorList>
    </citation>
    <scope>IDENTIFICATION</scope>
</reference>
<dbReference type="SUPFAM" id="SSF110581">
    <property type="entry name" value="Indigoidine synthase A-like"/>
    <property type="match status" value="1"/>
</dbReference>
<evidence type="ECO:0000259" key="6">
    <source>
        <dbReference type="Pfam" id="PF00294"/>
    </source>
</evidence>
<evidence type="ECO:0000313" key="8">
    <source>
        <dbReference type="Proteomes" id="UP000002358"/>
    </source>
</evidence>
<dbReference type="InParanoid" id="A0A7M7QBG8"/>
<keyword evidence="5" id="KW-0326">Glycosidase</keyword>
<dbReference type="OrthoDB" id="198885at2759"/>
<organism evidence="7 8">
    <name type="scientific">Nasonia vitripennis</name>
    <name type="common">Parasitic wasp</name>
    <dbReference type="NCBI Taxonomy" id="7425"/>
    <lineage>
        <taxon>Eukaryota</taxon>
        <taxon>Metazoa</taxon>
        <taxon>Ecdysozoa</taxon>
        <taxon>Arthropoda</taxon>
        <taxon>Hexapoda</taxon>
        <taxon>Insecta</taxon>
        <taxon>Pterygota</taxon>
        <taxon>Neoptera</taxon>
        <taxon>Endopterygota</taxon>
        <taxon>Hymenoptera</taxon>
        <taxon>Apocrita</taxon>
        <taxon>Proctotrupomorpha</taxon>
        <taxon>Chalcidoidea</taxon>
        <taxon>Pteromalidae</taxon>
        <taxon>Pteromalinae</taxon>
        <taxon>Nasonia</taxon>
    </lineage>
</organism>
<feature type="domain" description="Carbohydrate kinase PfkB" evidence="6">
    <location>
        <begin position="363"/>
        <end position="683"/>
    </location>
</feature>
<dbReference type="GeneID" id="100678438"/>
<evidence type="ECO:0000256" key="1">
    <source>
        <dbReference type="ARBA" id="ARBA00022723"/>
    </source>
</evidence>
<protein>
    <recommendedName>
        <fullName evidence="6">Carbohydrate kinase PfkB domain-containing protein</fullName>
    </recommendedName>
</protein>
<sequence>MNSLGLSCLRNLRRKTKQAEILRKFVVRQNHNKGSLLTYGEDVADAKEKGLPIVALESTIITHGMPYPDNLTTALEVEDIIRRKGAVPATIAVLDGKIKVGANQKEIERLAKSKGKNVIKVSRRDLSYAISQRLSGGTTVSGTMLVANKAGIPIMATGGIGGVHRQVELSMDISADLKELGQTPVAVVCSGVKAILDIPKTLEYLESEGVPVATLGPSDTFPAFYSRQTFDALQSPLRLPDVESASRLIFAQTSLALGTGVLLAVPIPEPYALDPQEIETAIKQALEAAVRKNISGKSVTPFLLGELSRLTAGRSLQTNKALIKNNAGVAAEIALHLVDLPGNVSARVDGCQEVLNEKKTNPVVIGGATFDTILRVKEPEIKMNGSTHKGESRRSCGGVGRNLTAALVNLGITDTKLLSVIGDDEAGRAVISSLGKAASALRTATDVGTARYTAVVDKDGNCCFGIGEMEAFSKINSRLIEENADIFKDAPLLVIDGNSSLDAIKLALDISSRNQIPVWYEPTDLQKALKIFQCGSPWKNVLHFVSPNVNELLAMAKYFDVPTPSDESKIDIETVKNITEELNKWIPVIIATLGAQGVLITRKCSTNKPFLNKSNNPIEDGKTESRLYSPLSYDGEIVSVSGCGDCLAAGIITGILRGWKESSCVSLGLHAAKESLTSFETVPSTLKTLPVIQNFYDF</sequence>
<dbReference type="Pfam" id="PF00294">
    <property type="entry name" value="PfkB"/>
    <property type="match status" value="1"/>
</dbReference>
<dbReference type="KEGG" id="nvi:100678438"/>
<keyword evidence="1" id="KW-0479">Metal-binding</keyword>
<dbReference type="Gene3D" id="3.40.1790.10">
    <property type="entry name" value="Indigoidine synthase domain"/>
    <property type="match status" value="1"/>
</dbReference>
<dbReference type="Pfam" id="PF04227">
    <property type="entry name" value="Indigoidine_A"/>
    <property type="match status" value="1"/>
</dbReference>
<dbReference type="AlphaFoldDB" id="A0A7M7QBG8"/>
<dbReference type="InterPro" id="IPR007342">
    <property type="entry name" value="PsuG"/>
</dbReference>
<keyword evidence="4" id="KW-0456">Lyase</keyword>
<evidence type="ECO:0000256" key="4">
    <source>
        <dbReference type="ARBA" id="ARBA00023239"/>
    </source>
</evidence>
<dbReference type="GO" id="GO:0005737">
    <property type="term" value="C:cytoplasm"/>
    <property type="evidence" value="ECO:0007669"/>
    <property type="project" value="TreeGrafter"/>
</dbReference>
<dbReference type="GO" id="GO:0006796">
    <property type="term" value="P:phosphate-containing compound metabolic process"/>
    <property type="evidence" value="ECO:0007669"/>
    <property type="project" value="UniProtKB-ARBA"/>
</dbReference>
<dbReference type="InterPro" id="IPR029056">
    <property type="entry name" value="Ribokinase-like"/>
</dbReference>
<dbReference type="Gene3D" id="3.40.1190.20">
    <property type="match status" value="1"/>
</dbReference>
<dbReference type="GO" id="GO:0004730">
    <property type="term" value="F:pseudouridylate synthase activity"/>
    <property type="evidence" value="ECO:0007669"/>
    <property type="project" value="InterPro"/>
</dbReference>
<dbReference type="EnsemblMetazoa" id="XM_031929014">
    <property type="protein sequence ID" value="XP_031784874"/>
    <property type="gene ID" value="LOC100678438"/>
</dbReference>
<dbReference type="Proteomes" id="UP000002358">
    <property type="component" value="Chromosome 4"/>
</dbReference>
<dbReference type="PANTHER" id="PTHR42909">
    <property type="entry name" value="ZGC:136858"/>
    <property type="match status" value="1"/>
</dbReference>
<accession>A0A7M7QBG8</accession>
<evidence type="ECO:0000313" key="7">
    <source>
        <dbReference type="EnsemblMetazoa" id="XP_031784874"/>
    </source>
</evidence>
<dbReference type="GO" id="GO:0016798">
    <property type="term" value="F:hydrolase activity, acting on glycosyl bonds"/>
    <property type="evidence" value="ECO:0007669"/>
    <property type="project" value="UniProtKB-KW"/>
</dbReference>
<dbReference type="HAMAP" id="MF_01876">
    <property type="entry name" value="PsiMP_glycosidase"/>
    <property type="match status" value="1"/>
</dbReference>
<evidence type="ECO:0000256" key="5">
    <source>
        <dbReference type="ARBA" id="ARBA00023295"/>
    </source>
</evidence>
<keyword evidence="2" id="KW-0378">Hydrolase</keyword>
<dbReference type="SUPFAM" id="SSF53613">
    <property type="entry name" value="Ribokinase-like"/>
    <property type="match status" value="1"/>
</dbReference>
<dbReference type="SMR" id="A0A7M7QBG8"/>
<evidence type="ECO:0000256" key="3">
    <source>
        <dbReference type="ARBA" id="ARBA00023211"/>
    </source>
</evidence>